<name>A0A914BVF1_9BILA</name>
<accession>A0A914BVF1</accession>
<evidence type="ECO:0000313" key="2">
    <source>
        <dbReference type="WBParaSite" id="ACRNAN_Path_1098.g4195.t1"/>
    </source>
</evidence>
<dbReference type="WBParaSite" id="ACRNAN_Path_1098.g4195.t1">
    <property type="protein sequence ID" value="ACRNAN_Path_1098.g4195.t1"/>
    <property type="gene ID" value="ACRNAN_Path_1098.g4195"/>
</dbReference>
<proteinExistence type="predicted"/>
<dbReference type="AlphaFoldDB" id="A0A914BVF1"/>
<protein>
    <submittedName>
        <fullName evidence="2">Uncharacterized protein</fullName>
    </submittedName>
</protein>
<organism evidence="1 2">
    <name type="scientific">Acrobeloides nanus</name>
    <dbReference type="NCBI Taxonomy" id="290746"/>
    <lineage>
        <taxon>Eukaryota</taxon>
        <taxon>Metazoa</taxon>
        <taxon>Ecdysozoa</taxon>
        <taxon>Nematoda</taxon>
        <taxon>Chromadorea</taxon>
        <taxon>Rhabditida</taxon>
        <taxon>Tylenchina</taxon>
        <taxon>Cephalobomorpha</taxon>
        <taxon>Cephaloboidea</taxon>
        <taxon>Cephalobidae</taxon>
        <taxon>Acrobeloides</taxon>
    </lineage>
</organism>
<reference evidence="2" key="1">
    <citation type="submission" date="2022-11" db="UniProtKB">
        <authorList>
            <consortium name="WormBaseParasite"/>
        </authorList>
    </citation>
    <scope>IDENTIFICATION</scope>
</reference>
<sequence length="120" mass="13849">MPNFFNTRNYYKTFMESQAKSAVTKQTQTDSVEIKCGPSDTTDSVEIKCGPSDTVFVSEWDWQNCIFASSSPFKESLRSEFSRPLCISKFCNQKEHLVEEDFPPASSFPQPQFEHFPFHK</sequence>
<keyword evidence="1" id="KW-1185">Reference proteome</keyword>
<evidence type="ECO:0000313" key="1">
    <source>
        <dbReference type="Proteomes" id="UP000887540"/>
    </source>
</evidence>
<dbReference type="Proteomes" id="UP000887540">
    <property type="component" value="Unplaced"/>
</dbReference>